<sequence length="593" mass="66784">MKRVAIVGAGPCGLVALKEMIEQGHEAVLHERSGKLGGIFATAAAYPNLHLTISNWAMAFSDFPDPTRLRYSTAGEYLQYLQHYACHFGLDRHIRYYSEVCDATLSEEGLWSLRIRQSNDAEECITADGLIVATGANQLPNPIPSGLVGFDGRVTHSSEYDGVFKKEVEQNNLKVLVVGGGESGADIAAELGDLSPNVTVWLRRPICVGPRYLNDKVEMEQILENKTTDFPANGFLEAATTNRMSVAQNVYTYGFFRRILWHALVLNGTLARMCLASCKSAFFRNDQATYVTKNQHGTTKQLEFDAVVLCTGFLAGFPWIHLPDNTHLSSNPRSWFPHCFPPGFGHCLFFVGYARPHQGGVPVMAEMLSRYIALLLCGRRFLPVDYPVQARHDEQAEREYYSLSPHLHTLVDYNAFLESVARRIGCEPSLPLACLVLFNIHMFSVLLLVIKGFKFSSGLVLGDSRYNLSLWAGSTLGFFLLHDGLLFKWWFYPQWATWYRQRGPGARPELLKTMMRRVNLWKSTAITRGFVMLVLWSIPTFYAQRLLSIFLFAAHAMLVAAEIRVSPYWGGMLRPKLFSLHSCPWKISDLFLP</sequence>
<protein>
    <recommendedName>
        <fullName evidence="8">FAD/NAD(P)-binding domain-containing protein</fullName>
    </recommendedName>
</protein>
<feature type="transmembrane region" description="Helical" evidence="5">
    <location>
        <begin position="520"/>
        <end position="539"/>
    </location>
</feature>
<dbReference type="Pfam" id="PF00743">
    <property type="entry name" value="FMO-like"/>
    <property type="match status" value="1"/>
</dbReference>
<keyword evidence="5" id="KW-1133">Transmembrane helix</keyword>
<feature type="transmembrane region" description="Helical" evidence="5">
    <location>
        <begin position="470"/>
        <end position="492"/>
    </location>
</feature>
<evidence type="ECO:0000256" key="5">
    <source>
        <dbReference type="SAM" id="Phobius"/>
    </source>
</evidence>
<evidence type="ECO:0000256" key="1">
    <source>
        <dbReference type="ARBA" id="ARBA00009183"/>
    </source>
</evidence>
<dbReference type="PANTHER" id="PTHR23023">
    <property type="entry name" value="DIMETHYLANILINE MONOOXYGENASE"/>
    <property type="match status" value="1"/>
</dbReference>
<keyword evidence="7" id="KW-1185">Reference proteome</keyword>
<name>A0ABR0JHB4_9EURO</name>
<keyword evidence="2" id="KW-0285">Flavoprotein</keyword>
<gene>
    <name evidence="6" type="ORF">LTR69_004099</name>
</gene>
<keyword evidence="5" id="KW-0472">Membrane</keyword>
<dbReference type="PRINTS" id="PR00411">
    <property type="entry name" value="PNDRDTASEI"/>
</dbReference>
<keyword evidence="5" id="KW-0812">Transmembrane</keyword>
<reference evidence="6 7" key="1">
    <citation type="submission" date="2023-08" db="EMBL/GenBank/DDBJ databases">
        <title>Black Yeasts Isolated from many extreme environments.</title>
        <authorList>
            <person name="Coleine C."/>
            <person name="Stajich J.E."/>
            <person name="Selbmann L."/>
        </authorList>
    </citation>
    <scope>NUCLEOTIDE SEQUENCE [LARGE SCALE GENOMIC DNA]</scope>
    <source>
        <strain evidence="6 7">CCFEE 6328</strain>
    </source>
</reference>
<evidence type="ECO:0000256" key="4">
    <source>
        <dbReference type="ARBA" id="ARBA00023002"/>
    </source>
</evidence>
<evidence type="ECO:0008006" key="8">
    <source>
        <dbReference type="Google" id="ProtNLM"/>
    </source>
</evidence>
<comment type="caution">
    <text evidence="6">The sequence shown here is derived from an EMBL/GenBank/DDBJ whole genome shotgun (WGS) entry which is preliminary data.</text>
</comment>
<proteinExistence type="inferred from homology"/>
<evidence type="ECO:0000313" key="7">
    <source>
        <dbReference type="Proteomes" id="UP001345691"/>
    </source>
</evidence>
<dbReference type="SUPFAM" id="SSF51905">
    <property type="entry name" value="FAD/NAD(P)-binding domain"/>
    <property type="match status" value="2"/>
</dbReference>
<evidence type="ECO:0000313" key="6">
    <source>
        <dbReference type="EMBL" id="KAK5063393.1"/>
    </source>
</evidence>
<dbReference type="Proteomes" id="UP001345691">
    <property type="component" value="Unassembled WGS sequence"/>
</dbReference>
<keyword evidence="4" id="KW-0560">Oxidoreductase</keyword>
<dbReference type="InterPro" id="IPR020946">
    <property type="entry name" value="Flavin_mOase-like"/>
</dbReference>
<dbReference type="EMBL" id="JAVRRF010000007">
    <property type="protein sequence ID" value="KAK5063393.1"/>
    <property type="molecule type" value="Genomic_DNA"/>
</dbReference>
<dbReference type="InterPro" id="IPR036188">
    <property type="entry name" value="FAD/NAD-bd_sf"/>
</dbReference>
<dbReference type="Gene3D" id="3.50.50.60">
    <property type="entry name" value="FAD/NAD(P)-binding domain"/>
    <property type="match status" value="1"/>
</dbReference>
<keyword evidence="3" id="KW-0274">FAD</keyword>
<evidence type="ECO:0000256" key="2">
    <source>
        <dbReference type="ARBA" id="ARBA00022630"/>
    </source>
</evidence>
<dbReference type="PRINTS" id="PR00368">
    <property type="entry name" value="FADPNR"/>
</dbReference>
<accession>A0ABR0JHB4</accession>
<comment type="similarity">
    <text evidence="1">Belongs to the FMO family.</text>
</comment>
<dbReference type="InterPro" id="IPR050346">
    <property type="entry name" value="FMO-like"/>
</dbReference>
<evidence type="ECO:0000256" key="3">
    <source>
        <dbReference type="ARBA" id="ARBA00022827"/>
    </source>
</evidence>
<feature type="transmembrane region" description="Helical" evidence="5">
    <location>
        <begin position="430"/>
        <end position="450"/>
    </location>
</feature>
<organism evidence="6 7">
    <name type="scientific">Exophiala sideris</name>
    <dbReference type="NCBI Taxonomy" id="1016849"/>
    <lineage>
        <taxon>Eukaryota</taxon>
        <taxon>Fungi</taxon>
        <taxon>Dikarya</taxon>
        <taxon>Ascomycota</taxon>
        <taxon>Pezizomycotina</taxon>
        <taxon>Eurotiomycetes</taxon>
        <taxon>Chaetothyriomycetidae</taxon>
        <taxon>Chaetothyriales</taxon>
        <taxon>Herpotrichiellaceae</taxon>
        <taxon>Exophiala</taxon>
    </lineage>
</organism>